<sequence>MDADESTNVEVKLEEVSYTPHTTYTTSSVTTPAYTTILPPYPTTIIAGYSSKPTAGTYSNSYDQKPNSEYAGYKSAKVEAEEDCEDEGDDYGGGKPSDEKYDDEVDDYSDTPEAPYKEKEEDYNDKPEYPEGYNDMKGEPDCNTEPYKSSEKEDNYNVKPATKYPTSPNQNNYLTDNNGEEGHWECTWVKVPKKPSGDRYLKRRFKAPMRKARRSTPGPYRWPMMAANRMSASTTPKRRRRSVVYPHARR</sequence>
<dbReference type="Proteomes" id="UP000070444">
    <property type="component" value="Unassembled WGS sequence"/>
</dbReference>
<reference evidence="2 3" key="1">
    <citation type="journal article" date="2015" name="Genome Biol. Evol.">
        <title>Phylogenomic analyses indicate that early fungi evolved digesting cell walls of algal ancestors of land plants.</title>
        <authorList>
            <person name="Chang Y."/>
            <person name="Wang S."/>
            <person name="Sekimoto S."/>
            <person name="Aerts A.L."/>
            <person name="Choi C."/>
            <person name="Clum A."/>
            <person name="LaButti K.M."/>
            <person name="Lindquist E.A."/>
            <person name="Yee Ngan C."/>
            <person name="Ohm R.A."/>
            <person name="Salamov A.A."/>
            <person name="Grigoriev I.V."/>
            <person name="Spatafora J.W."/>
            <person name="Berbee M.L."/>
        </authorList>
    </citation>
    <scope>NUCLEOTIDE SEQUENCE [LARGE SCALE GENOMIC DNA]</scope>
    <source>
        <strain evidence="2 3">NRRL 28638</strain>
    </source>
</reference>
<feature type="region of interest" description="Disordered" evidence="1">
    <location>
        <begin position="48"/>
        <end position="178"/>
    </location>
</feature>
<feature type="region of interest" description="Disordered" evidence="1">
    <location>
        <begin position="206"/>
        <end position="250"/>
    </location>
</feature>
<dbReference type="EMBL" id="KQ964509">
    <property type="protein sequence ID" value="KXN70229.1"/>
    <property type="molecule type" value="Genomic_DNA"/>
</dbReference>
<feature type="compositionally biased region" description="Basic and acidic residues" evidence="1">
    <location>
        <begin position="115"/>
        <end position="140"/>
    </location>
</feature>
<proteinExistence type="predicted"/>
<evidence type="ECO:0000313" key="3">
    <source>
        <dbReference type="Proteomes" id="UP000070444"/>
    </source>
</evidence>
<dbReference type="AlphaFoldDB" id="A0A137P5J5"/>
<name>A0A137P5J5_CONC2</name>
<organism evidence="2 3">
    <name type="scientific">Conidiobolus coronatus (strain ATCC 28846 / CBS 209.66 / NRRL 28638)</name>
    <name type="common">Delacroixia coronata</name>
    <dbReference type="NCBI Taxonomy" id="796925"/>
    <lineage>
        <taxon>Eukaryota</taxon>
        <taxon>Fungi</taxon>
        <taxon>Fungi incertae sedis</taxon>
        <taxon>Zoopagomycota</taxon>
        <taxon>Entomophthoromycotina</taxon>
        <taxon>Entomophthoromycetes</taxon>
        <taxon>Entomophthorales</taxon>
        <taxon>Ancylistaceae</taxon>
        <taxon>Conidiobolus</taxon>
    </lineage>
</organism>
<feature type="compositionally biased region" description="Acidic residues" evidence="1">
    <location>
        <begin position="80"/>
        <end position="90"/>
    </location>
</feature>
<protein>
    <submittedName>
        <fullName evidence="2">Uncharacterized protein</fullName>
    </submittedName>
</protein>
<feature type="compositionally biased region" description="Polar residues" evidence="1">
    <location>
        <begin position="51"/>
        <end position="67"/>
    </location>
</feature>
<accession>A0A137P5J5</accession>
<gene>
    <name evidence="2" type="ORF">CONCODRAFT_85473</name>
</gene>
<evidence type="ECO:0000256" key="1">
    <source>
        <dbReference type="SAM" id="MobiDB-lite"/>
    </source>
</evidence>
<evidence type="ECO:0000313" key="2">
    <source>
        <dbReference type="EMBL" id="KXN70229.1"/>
    </source>
</evidence>
<keyword evidence="3" id="KW-1185">Reference proteome</keyword>
<feature type="compositionally biased region" description="Acidic residues" evidence="1">
    <location>
        <begin position="100"/>
        <end position="110"/>
    </location>
</feature>
<feature type="compositionally biased region" description="Basic residues" evidence="1">
    <location>
        <begin position="236"/>
        <end position="250"/>
    </location>
</feature>
<feature type="compositionally biased region" description="Polar residues" evidence="1">
    <location>
        <begin position="164"/>
        <end position="177"/>
    </location>
</feature>